<keyword evidence="3" id="KW-0813">Transport</keyword>
<evidence type="ECO:0000256" key="6">
    <source>
        <dbReference type="ARBA" id="ARBA00022989"/>
    </source>
</evidence>
<accession>A0A6V8R527</accession>
<feature type="transmembrane region" description="Helical" evidence="9">
    <location>
        <begin position="518"/>
        <end position="536"/>
    </location>
</feature>
<evidence type="ECO:0000313" key="10">
    <source>
        <dbReference type="EMBL" id="GFP60147.1"/>
    </source>
</evidence>
<dbReference type="CDD" id="cd06174">
    <property type="entry name" value="MFS"/>
    <property type="match status" value="1"/>
</dbReference>
<gene>
    <name evidence="10" type="ORF">TASIC1_0016003500</name>
</gene>
<dbReference type="PANTHER" id="PTHR10981:SF0">
    <property type="entry name" value="BATTENIN"/>
    <property type="match status" value="1"/>
</dbReference>
<feature type="transmembrane region" description="Helical" evidence="9">
    <location>
        <begin position="235"/>
        <end position="256"/>
    </location>
</feature>
<keyword evidence="5" id="KW-0029">Amino-acid transport</keyword>
<evidence type="ECO:0000256" key="8">
    <source>
        <dbReference type="SAM" id="MobiDB-lite"/>
    </source>
</evidence>
<evidence type="ECO:0000313" key="11">
    <source>
        <dbReference type="Proteomes" id="UP000517252"/>
    </source>
</evidence>
<comment type="subcellular location">
    <subcellularLocation>
        <location evidence="1">Endomembrane system</location>
        <topology evidence="1">Multi-pass membrane protein</topology>
    </subcellularLocation>
</comment>
<dbReference type="AlphaFoldDB" id="A0A6V8R527"/>
<dbReference type="GO" id="GO:0005773">
    <property type="term" value="C:vacuole"/>
    <property type="evidence" value="ECO:0007669"/>
    <property type="project" value="TreeGrafter"/>
</dbReference>
<dbReference type="PANTHER" id="PTHR10981">
    <property type="entry name" value="BATTENIN"/>
    <property type="match status" value="1"/>
</dbReference>
<dbReference type="GO" id="GO:0012505">
    <property type="term" value="C:endomembrane system"/>
    <property type="evidence" value="ECO:0007669"/>
    <property type="project" value="UniProtKB-SubCell"/>
</dbReference>
<dbReference type="GO" id="GO:0051453">
    <property type="term" value="P:regulation of intracellular pH"/>
    <property type="evidence" value="ECO:0007669"/>
    <property type="project" value="TreeGrafter"/>
</dbReference>
<feature type="region of interest" description="Disordered" evidence="8">
    <location>
        <begin position="1"/>
        <end position="96"/>
    </location>
</feature>
<dbReference type="Gene3D" id="1.20.1250.20">
    <property type="entry name" value="MFS general substrate transporter like domains"/>
    <property type="match status" value="1"/>
</dbReference>
<keyword evidence="6 9" id="KW-1133">Transmembrane helix</keyword>
<dbReference type="InterPro" id="IPR003492">
    <property type="entry name" value="Battenin_disease_Cln3"/>
</dbReference>
<feature type="transmembrane region" description="Helical" evidence="9">
    <location>
        <begin position="548"/>
        <end position="568"/>
    </location>
</feature>
<feature type="transmembrane region" description="Helical" evidence="9">
    <location>
        <begin position="320"/>
        <end position="341"/>
    </location>
</feature>
<dbReference type="Proteomes" id="UP000517252">
    <property type="component" value="Unassembled WGS sequence"/>
</dbReference>
<evidence type="ECO:0000256" key="7">
    <source>
        <dbReference type="ARBA" id="ARBA00023136"/>
    </source>
</evidence>
<dbReference type="OrthoDB" id="5965864at2759"/>
<keyword evidence="7 9" id="KW-0472">Membrane</keyword>
<evidence type="ECO:0000256" key="2">
    <source>
        <dbReference type="ARBA" id="ARBA00007467"/>
    </source>
</evidence>
<feature type="transmembrane region" description="Helical" evidence="9">
    <location>
        <begin position="386"/>
        <end position="406"/>
    </location>
</feature>
<feature type="transmembrane region" description="Helical" evidence="9">
    <location>
        <begin position="480"/>
        <end position="498"/>
    </location>
</feature>
<protein>
    <submittedName>
        <fullName evidence="10">Protein BTN1</fullName>
    </submittedName>
</protein>
<feature type="transmembrane region" description="Helical" evidence="9">
    <location>
        <begin position="268"/>
        <end position="288"/>
    </location>
</feature>
<evidence type="ECO:0000256" key="4">
    <source>
        <dbReference type="ARBA" id="ARBA00022692"/>
    </source>
</evidence>
<dbReference type="Pfam" id="PF02487">
    <property type="entry name" value="CLN3"/>
    <property type="match status" value="1"/>
</dbReference>
<evidence type="ECO:0000256" key="5">
    <source>
        <dbReference type="ARBA" id="ARBA00022970"/>
    </source>
</evidence>
<evidence type="ECO:0000256" key="9">
    <source>
        <dbReference type="SAM" id="Phobius"/>
    </source>
</evidence>
<evidence type="ECO:0000256" key="3">
    <source>
        <dbReference type="ARBA" id="ARBA00022448"/>
    </source>
</evidence>
<feature type="compositionally biased region" description="Basic and acidic residues" evidence="8">
    <location>
        <begin position="1"/>
        <end position="13"/>
    </location>
</feature>
<feature type="transmembrane region" description="Helical" evidence="9">
    <location>
        <begin position="295"/>
        <end position="314"/>
    </location>
</feature>
<dbReference type="PRINTS" id="PR01315">
    <property type="entry name" value="BATTENIN"/>
</dbReference>
<name>A0A6V8R527_TRIAP</name>
<keyword evidence="4 9" id="KW-0812">Transmembrane</keyword>
<dbReference type="GO" id="GO:0006865">
    <property type="term" value="P:amino acid transport"/>
    <property type="evidence" value="ECO:0007669"/>
    <property type="project" value="UniProtKB-KW"/>
</dbReference>
<feature type="transmembrane region" description="Helical" evidence="9">
    <location>
        <begin position="353"/>
        <end position="374"/>
    </location>
</feature>
<dbReference type="InterPro" id="IPR036259">
    <property type="entry name" value="MFS_trans_sf"/>
</dbReference>
<comment type="similarity">
    <text evidence="2">Belongs to the battenin family.</text>
</comment>
<feature type="transmembrane region" description="Helical" evidence="9">
    <location>
        <begin position="574"/>
        <end position="593"/>
    </location>
</feature>
<proteinExistence type="inferred from homology"/>
<organism evidence="10 11">
    <name type="scientific">Trichoderma asperellum</name>
    <name type="common">Filamentous fungus</name>
    <dbReference type="NCBI Taxonomy" id="101201"/>
    <lineage>
        <taxon>Eukaryota</taxon>
        <taxon>Fungi</taxon>
        <taxon>Dikarya</taxon>
        <taxon>Ascomycota</taxon>
        <taxon>Pezizomycotina</taxon>
        <taxon>Sordariomycetes</taxon>
        <taxon>Hypocreomycetidae</taxon>
        <taxon>Hypocreales</taxon>
        <taxon>Hypocreaceae</taxon>
        <taxon>Trichoderma</taxon>
    </lineage>
</organism>
<comment type="caution">
    <text evidence="10">The sequence shown here is derived from an EMBL/GenBank/DDBJ whole genome shotgun (WGS) entry which is preliminary data.</text>
</comment>
<dbReference type="GO" id="GO:0016020">
    <property type="term" value="C:membrane"/>
    <property type="evidence" value="ECO:0007669"/>
    <property type="project" value="InterPro"/>
</dbReference>
<reference evidence="10 11" key="1">
    <citation type="submission" date="2020-07" db="EMBL/GenBank/DDBJ databases">
        <title>Trichoderma asperellum IC-1 whole genome shotgun sequence.</title>
        <authorList>
            <person name="Kanamasa S."/>
            <person name="Takahashi H."/>
        </authorList>
    </citation>
    <scope>NUCLEOTIDE SEQUENCE [LARGE SCALE GENOMIC DNA]</scope>
    <source>
        <strain evidence="10 11">IC-1</strain>
    </source>
</reference>
<dbReference type="EMBL" id="BLZH01000016">
    <property type="protein sequence ID" value="GFP60147.1"/>
    <property type="molecule type" value="Genomic_DNA"/>
</dbReference>
<dbReference type="SUPFAM" id="SSF103473">
    <property type="entry name" value="MFS general substrate transporter"/>
    <property type="match status" value="1"/>
</dbReference>
<feature type="compositionally biased region" description="Polar residues" evidence="8">
    <location>
        <begin position="16"/>
        <end position="25"/>
    </location>
</feature>
<sequence>MPNYEEISRRAEADLNTYQSKTGNARPQGLDDAGVNSFAEKKFDSAEVTYGDDLSTNRGYNKRIPPSEGGDLDARGRQATGNLYEGQGGPDDKIAESYRQQGGQNDIDIVDARVPETGGLGSANDIATQGKIASKANVGRNPPGAGGSQFKGSEYYTPESVPDSISAEGWVAPESVTEASRETEGYFLSKSYHKVMSSRSPSASGLLPVPGSPSSSWAIYGSRLRSLVKHPNMRVVVAFWLLGLINNVLYVIILSAAQDLVGSLPKGVVLLADVVPSFFTKLIAPYFIHRVPYPIRVLIFIALSAGGMLMIALTPPSKSVPVKMVGVVLASLSSGGGELSFLGLSHYYGHASLAGWGSGTGAAGLVGAGLYVLLTDWWGFTVQQSLLFSACLPAIMFISFFFVLPLEPLRQGSTLKEYDAIPGGEVEDEVDGEQREQELAASTSALLAPEPSVLSVNTTYAMNKGDGKSLKNNLRRAKSLVIPYMAPLFMVYVAEYTINQGVSPTLLFPLESSPFNEYREFYPFYGFLYQLGVFISRSSTAFVRIHHLYVPSLLQVGNLILLTLHAMFFFIPSVYIVFIIIFWEGLLGGAVYVNCFAEIMEKVPAEEREFSLSATTVSDSGGICIAGLISILMETSLCEYQVSHGRDWCQRIGPAHN</sequence>
<evidence type="ECO:0000256" key="1">
    <source>
        <dbReference type="ARBA" id="ARBA00004127"/>
    </source>
</evidence>